<keyword evidence="2" id="KW-1185">Reference proteome</keyword>
<gene>
    <name evidence="1" type="ORF">BV22DRAFT_1031509</name>
</gene>
<comment type="caution">
    <text evidence="1">The sequence shown here is derived from an EMBL/GenBank/DDBJ whole genome shotgun (WGS) entry which is preliminary data.</text>
</comment>
<accession>A0ACB8BPA4</accession>
<evidence type="ECO:0000313" key="1">
    <source>
        <dbReference type="EMBL" id="KAH7927750.1"/>
    </source>
</evidence>
<proteinExistence type="predicted"/>
<evidence type="ECO:0000313" key="2">
    <source>
        <dbReference type="Proteomes" id="UP000790709"/>
    </source>
</evidence>
<name>A0ACB8BPA4_9AGAM</name>
<dbReference type="Proteomes" id="UP000790709">
    <property type="component" value="Unassembled WGS sequence"/>
</dbReference>
<protein>
    <submittedName>
        <fullName evidence="1">Uncharacterized protein</fullName>
    </submittedName>
</protein>
<organism evidence="1 2">
    <name type="scientific">Leucogyrophana mollusca</name>
    <dbReference type="NCBI Taxonomy" id="85980"/>
    <lineage>
        <taxon>Eukaryota</taxon>
        <taxon>Fungi</taxon>
        <taxon>Dikarya</taxon>
        <taxon>Basidiomycota</taxon>
        <taxon>Agaricomycotina</taxon>
        <taxon>Agaricomycetes</taxon>
        <taxon>Agaricomycetidae</taxon>
        <taxon>Boletales</taxon>
        <taxon>Boletales incertae sedis</taxon>
        <taxon>Leucogyrophana</taxon>
    </lineage>
</organism>
<dbReference type="EMBL" id="MU266362">
    <property type="protein sequence ID" value="KAH7927750.1"/>
    <property type="molecule type" value="Genomic_DNA"/>
</dbReference>
<reference evidence="1" key="1">
    <citation type="journal article" date="2021" name="New Phytol.">
        <title>Evolutionary innovations through gain and loss of genes in the ectomycorrhizal Boletales.</title>
        <authorList>
            <person name="Wu G."/>
            <person name="Miyauchi S."/>
            <person name="Morin E."/>
            <person name="Kuo A."/>
            <person name="Drula E."/>
            <person name="Varga T."/>
            <person name="Kohler A."/>
            <person name="Feng B."/>
            <person name="Cao Y."/>
            <person name="Lipzen A."/>
            <person name="Daum C."/>
            <person name="Hundley H."/>
            <person name="Pangilinan J."/>
            <person name="Johnson J."/>
            <person name="Barry K."/>
            <person name="LaButti K."/>
            <person name="Ng V."/>
            <person name="Ahrendt S."/>
            <person name="Min B."/>
            <person name="Choi I.G."/>
            <person name="Park H."/>
            <person name="Plett J.M."/>
            <person name="Magnuson J."/>
            <person name="Spatafora J.W."/>
            <person name="Nagy L.G."/>
            <person name="Henrissat B."/>
            <person name="Grigoriev I.V."/>
            <person name="Yang Z.L."/>
            <person name="Xu J."/>
            <person name="Martin F.M."/>
        </authorList>
    </citation>
    <scope>NUCLEOTIDE SEQUENCE</scope>
    <source>
        <strain evidence="1">KUC20120723A-06</strain>
    </source>
</reference>
<sequence length="220" mass="23839">MSTKKLLAAWVLFDLFLLAAGALSLTLSIVWRAPNLLLNLTFSNTDLTAGTILGIILLSTFVISIIAIIQRNNSTAGLIVLNWALLVDGIAVLVVGTYIWIYTLHERNNYHAVFGRQSNATKILIQDTLKCCGYFSATDEVALGGTFCPNSAAAAAANSFCVTPITQSADVTLNNTFSTIYGFMAIVVGLFLATTCVIKKRQEYQRFEKIDAKRGGQGFV</sequence>